<evidence type="ECO:0000256" key="1">
    <source>
        <dbReference type="SAM" id="MobiDB-lite"/>
    </source>
</evidence>
<evidence type="ECO:0000313" key="3">
    <source>
        <dbReference type="Proteomes" id="UP000178895"/>
    </source>
</evidence>
<evidence type="ECO:0000313" key="2">
    <source>
        <dbReference type="EMBL" id="OGH90156.1"/>
    </source>
</evidence>
<proteinExistence type="predicted"/>
<reference evidence="2 3" key="1">
    <citation type="journal article" date="2016" name="Nat. Commun.">
        <title>Thousands of microbial genomes shed light on interconnected biogeochemical processes in an aquifer system.</title>
        <authorList>
            <person name="Anantharaman K."/>
            <person name="Brown C.T."/>
            <person name="Hug L.A."/>
            <person name="Sharon I."/>
            <person name="Castelle C.J."/>
            <person name="Probst A.J."/>
            <person name="Thomas B.C."/>
            <person name="Singh A."/>
            <person name="Wilkins M.J."/>
            <person name="Karaoz U."/>
            <person name="Brodie E.L."/>
            <person name="Williams K.H."/>
            <person name="Hubbard S.S."/>
            <person name="Banfield J.F."/>
        </authorList>
    </citation>
    <scope>NUCLEOTIDE SEQUENCE [LARGE SCALE GENOMIC DNA]</scope>
</reference>
<gene>
    <name evidence="2" type="ORF">A2469_03990</name>
</gene>
<dbReference type="AlphaFoldDB" id="A0A1F6P1W2"/>
<feature type="region of interest" description="Disordered" evidence="1">
    <location>
        <begin position="1"/>
        <end position="22"/>
    </location>
</feature>
<accession>A0A1F6P1W2</accession>
<dbReference type="EMBL" id="MFQY01000011">
    <property type="protein sequence ID" value="OGH90156.1"/>
    <property type="molecule type" value="Genomic_DNA"/>
</dbReference>
<dbReference type="Proteomes" id="UP000178895">
    <property type="component" value="Unassembled WGS sequence"/>
</dbReference>
<name>A0A1F6P1W2_9BACT</name>
<comment type="caution">
    <text evidence="2">The sequence shown here is derived from an EMBL/GenBank/DDBJ whole genome shotgun (WGS) entry which is preliminary data.</text>
</comment>
<sequence>MLPLKNTLPNAAEKDSPPVVKSPENLEFKVSTIEKTLETKLPEETEQTGEQVEIKEDGKFLEDTIEGLKNTLRGTKRKPSQIPQVRDEITIKVEKIMEEGIADAFKALNPIQQQEFKIEGEKTAMEIRSVLRNSHVKIKKIFQLLINWLKLLPGINRFFLEQEAKIKADKIIALKKIEDKL</sequence>
<protein>
    <submittedName>
        <fullName evidence="2">Uncharacterized protein</fullName>
    </submittedName>
</protein>
<organism evidence="2 3">
    <name type="scientific">Candidatus Magasanikbacteria bacterium RIFOXYC2_FULL_40_16</name>
    <dbReference type="NCBI Taxonomy" id="1798703"/>
    <lineage>
        <taxon>Bacteria</taxon>
        <taxon>Candidatus Magasanikiibacteriota</taxon>
    </lineage>
</organism>